<evidence type="ECO:0008006" key="4">
    <source>
        <dbReference type="Google" id="ProtNLM"/>
    </source>
</evidence>
<keyword evidence="1" id="KW-0472">Membrane</keyword>
<gene>
    <name evidence="2" type="ORF">WDU96_03220</name>
</gene>
<proteinExistence type="predicted"/>
<dbReference type="Proteomes" id="UP001368654">
    <property type="component" value="Unassembled WGS sequence"/>
</dbReference>
<feature type="transmembrane region" description="Helical" evidence="1">
    <location>
        <begin position="94"/>
        <end position="113"/>
    </location>
</feature>
<keyword evidence="1" id="KW-0812">Transmembrane</keyword>
<name>A0ABU8LRT6_9MICO</name>
<protein>
    <recommendedName>
        <fullName evidence="4">DUF1707 domain-containing protein</fullName>
    </recommendedName>
</protein>
<dbReference type="EMBL" id="JBBDGL010000001">
    <property type="protein sequence ID" value="MEJ1154608.1"/>
    <property type="molecule type" value="Genomic_DNA"/>
</dbReference>
<keyword evidence="3" id="KW-1185">Reference proteome</keyword>
<evidence type="ECO:0000256" key="1">
    <source>
        <dbReference type="SAM" id="Phobius"/>
    </source>
</evidence>
<comment type="caution">
    <text evidence="2">The sequence shown here is derived from an EMBL/GenBank/DDBJ whole genome shotgun (WGS) entry which is preliminary data.</text>
</comment>
<accession>A0ABU8LRT6</accession>
<reference evidence="2 3" key="1">
    <citation type="submission" date="2024-02" db="EMBL/GenBank/DDBJ databases">
        <authorList>
            <person name="Saticioglu I.B."/>
        </authorList>
    </citation>
    <scope>NUCLEOTIDE SEQUENCE [LARGE SCALE GENOMIC DNA]</scope>
    <source>
        <strain evidence="2 3">Mu-86</strain>
    </source>
</reference>
<evidence type="ECO:0000313" key="3">
    <source>
        <dbReference type="Proteomes" id="UP001368654"/>
    </source>
</evidence>
<keyword evidence="1" id="KW-1133">Transmembrane helix</keyword>
<sequence length="151" mass="16564">MTVTTTRAQFKACLANDAARARIGINLTDAQALGILSSDASTDQWYDWWSRRPRTVQASPAPTSSARSAQIRQLLPQEAPEPTTPANPRLRRSIWLWVTIVTTSLLLLLILAAGDTGFGVVDVLFLLGFWNIVVVALVASIRYLIKATMGR</sequence>
<dbReference type="RefSeq" id="WP_337337042.1">
    <property type="nucleotide sequence ID" value="NZ_JBBDGL010000001.1"/>
</dbReference>
<evidence type="ECO:0000313" key="2">
    <source>
        <dbReference type="EMBL" id="MEJ1154608.1"/>
    </source>
</evidence>
<organism evidence="2 3">
    <name type="scientific">Microbacterium marmarense</name>
    <dbReference type="NCBI Taxonomy" id="3122051"/>
    <lineage>
        <taxon>Bacteria</taxon>
        <taxon>Bacillati</taxon>
        <taxon>Actinomycetota</taxon>
        <taxon>Actinomycetes</taxon>
        <taxon>Micrococcales</taxon>
        <taxon>Microbacteriaceae</taxon>
        <taxon>Microbacterium</taxon>
    </lineage>
</organism>
<feature type="transmembrane region" description="Helical" evidence="1">
    <location>
        <begin position="125"/>
        <end position="145"/>
    </location>
</feature>